<dbReference type="PROSITE" id="PS52027">
    <property type="entry name" value="ZF_C2HC_C3H"/>
    <property type="match status" value="1"/>
</dbReference>
<feature type="compositionally biased region" description="Polar residues" evidence="5">
    <location>
        <begin position="1363"/>
        <end position="1381"/>
    </location>
</feature>
<feature type="compositionally biased region" description="Basic and acidic residues" evidence="5">
    <location>
        <begin position="337"/>
        <end position="350"/>
    </location>
</feature>
<feature type="compositionally biased region" description="Polar residues" evidence="5">
    <location>
        <begin position="1069"/>
        <end position="1083"/>
    </location>
</feature>
<keyword evidence="2 4" id="KW-0863">Zinc-finger</keyword>
<feature type="region of interest" description="Disordered" evidence="5">
    <location>
        <begin position="1025"/>
        <end position="1083"/>
    </location>
</feature>
<feature type="compositionally biased region" description="Polar residues" evidence="5">
    <location>
        <begin position="56"/>
        <end position="71"/>
    </location>
</feature>
<name>A0A226EY29_FOLCA</name>
<organism evidence="7 8">
    <name type="scientific">Folsomia candida</name>
    <name type="common">Springtail</name>
    <dbReference type="NCBI Taxonomy" id="158441"/>
    <lineage>
        <taxon>Eukaryota</taxon>
        <taxon>Metazoa</taxon>
        <taxon>Ecdysozoa</taxon>
        <taxon>Arthropoda</taxon>
        <taxon>Hexapoda</taxon>
        <taxon>Collembola</taxon>
        <taxon>Entomobryomorpha</taxon>
        <taxon>Isotomoidea</taxon>
        <taxon>Isotomidae</taxon>
        <taxon>Proisotominae</taxon>
        <taxon>Folsomia</taxon>
    </lineage>
</organism>
<feature type="region of interest" description="Disordered" evidence="5">
    <location>
        <begin position="1259"/>
        <end position="1294"/>
    </location>
</feature>
<protein>
    <recommendedName>
        <fullName evidence="6">C2HC/C3H-type domain-containing protein</fullName>
    </recommendedName>
</protein>
<feature type="compositionally biased region" description="Low complexity" evidence="5">
    <location>
        <begin position="1032"/>
        <end position="1041"/>
    </location>
</feature>
<feature type="region of interest" description="Disordered" evidence="5">
    <location>
        <begin position="474"/>
        <end position="498"/>
    </location>
</feature>
<evidence type="ECO:0000313" key="8">
    <source>
        <dbReference type="Proteomes" id="UP000198287"/>
    </source>
</evidence>
<comment type="caution">
    <text evidence="7">The sequence shown here is derived from an EMBL/GenBank/DDBJ whole genome shotgun (WGS) entry which is preliminary data.</text>
</comment>
<proteinExistence type="predicted"/>
<sequence length="1615" mass="180775">MSRPPTFVECSVCGREFGSKSIIIHEPQCLQKLRRTEIKDNEPINGRKRRKKKTSPRSQEPHTSAIETSSALKNNLVTLPKIQNNFIIYPRTTTQRPTTVTLDRPRVLNPEYRHYDMSLTRIDFTSSPTLPGMDDNHNNTNSRSSQIDTTTNRSPFILPVMNVAQTPGSTTATDSYSPTWRRSQHTMYKTDGPHGAPIKPLPSSGILHTTSITDALLGEPLNRSTPPIMHMGHGLGPESPPLYSRQTAFCDCDCGDHLCVPKMNLLQTLQTCCFRVEIESQITNSIPPDQPNNLFYPSCCCRCFSCPDNKVTPSSVDKIPPGDLPFLPSSSDSLHTAAEKEGGSVEHEPNSKLANIHRTQSSRPHKDELLTATTSTTNSSVEQFDEAQHKIDTSEQNCGKHYDFHWQEDSEPQVVHEESTGLRLDKGQGLNCDNPVSWDDGKYDVTNKEPEKKISQCADLKNSVSVIYFNQTNKPNELDATGSESETSLSDDDDDFTEMELGRPKSLIIREINEDGEALNETETVTANDKDNASNFPINVTDTSAPQDTQVTGVITPVIHGVTTVFNNLVGCFFTGDKVLEPTNVNINANVDENRTVKDLEQKNITIPEKVDSLPMNIITETADNAPHLLRGSEKVESNIISVEKLKSGHKSITFNLEPRICHYQSEDNEDIEIAKADVDKPNNNASIISATEIKTLPSEVQIKSISPKSSSCCINVNQVVSSCTLLRNKSKIQTVNKKLETCESETTERHPLSSLMLENTPPQNQEQRSSTDYEGGEGSMGSSFGNDTELEYSSSTETVVDALEANGMTLLNQSPVEIETKVEFGGPPLENISKNSLEKVSICLNQHRWDRDQPNVLFGEAREPHRKSINTKTTKAPQGEGFNLHDGVSVWEGAQINNSDDDENDLELDPIPQSQHRQQQLHSRAEAFVRNFAQFESGSIANNNNLMNPRARSSDAQPILVQQALNINPALIKPKPTKKKKKQGQHEKKVNQLLHSLVRLHDLHSSKEFEVAYTVALSHALMDANTDRPRTSPAAPTSTPYENDPPNLFTPWPKPSSTVRPRTAIESPLQTPSEASMQESELSSSEWERYQYDNYMSTQLPPFYMNSRNQFVPHSTAPKRRKSSYEKKQKGRSLGSQQAAAERLAKPKWVTAAYASSEINLSRSNSAASNYSTKSFTKSQPKLHHRPECKSAIMGTQTPSVQQRLLTPTKFRRHVNSTVEQTQKKIIQSAKSGLLPLVQRPKIEVETQTFKKVSKQEKTKKGKMFVPKSKEISVSSDEGQRSTSAQVRPESRRIKNAVEKYVASSDRNEKLKPHASESWEDKYFSTSVSQSQLKLKKVKVTTSQEADHIDLSYRIKPTSSARNTRYEVSTPTEHGLPNTQEKCDQDQKSYIEFSNIALIIPKTPSVGKDYIDLNIVVRRKAGDGTFPHLVDVVSEISPDNFYLIIDESEEFVSGESQLLDEGSAEQHEVDKSLTPERPYDFLISLSSPLLEQTEKRFQVRNFGKIPIENLQNLVKNNSIPTFQPETMTEKENVTFLRNEVNYRQRGRSRSLSRSKVLKQIRSLKSVDMDTLGLTCLATEDLKQSPSQEIINANYDDDEEGETDDKVDQLMAQLL</sequence>
<accession>A0A226EY29</accession>
<feature type="region of interest" description="Disordered" evidence="5">
    <location>
        <begin position="1164"/>
        <end position="1186"/>
    </location>
</feature>
<feature type="region of interest" description="Disordered" evidence="5">
    <location>
        <begin position="968"/>
        <end position="989"/>
    </location>
</feature>
<dbReference type="GO" id="GO:0008270">
    <property type="term" value="F:zinc ion binding"/>
    <property type="evidence" value="ECO:0007669"/>
    <property type="project" value="UniProtKB-KW"/>
</dbReference>
<feature type="compositionally biased region" description="Basic residues" evidence="5">
    <location>
        <begin position="46"/>
        <end position="55"/>
    </location>
</feature>
<feature type="region of interest" description="Disordered" evidence="5">
    <location>
        <begin position="1363"/>
        <end position="1382"/>
    </location>
</feature>
<evidence type="ECO:0000256" key="5">
    <source>
        <dbReference type="SAM" id="MobiDB-lite"/>
    </source>
</evidence>
<feature type="compositionally biased region" description="Basic and acidic residues" evidence="5">
    <location>
        <begin position="741"/>
        <end position="752"/>
    </location>
</feature>
<evidence type="ECO:0000259" key="6">
    <source>
        <dbReference type="PROSITE" id="PS52027"/>
    </source>
</evidence>
<feature type="compositionally biased region" description="Polar residues" evidence="5">
    <location>
        <begin position="163"/>
        <end position="187"/>
    </location>
</feature>
<feature type="compositionally biased region" description="Polar residues" evidence="5">
    <location>
        <begin position="1164"/>
        <end position="1181"/>
    </location>
</feature>
<feature type="region of interest" description="Disordered" evidence="5">
    <location>
        <begin position="40"/>
        <end position="71"/>
    </location>
</feature>
<feature type="region of interest" description="Disordered" evidence="5">
    <location>
        <begin position="1107"/>
        <end position="1143"/>
    </location>
</feature>
<dbReference type="Proteomes" id="UP000198287">
    <property type="component" value="Unassembled WGS sequence"/>
</dbReference>
<evidence type="ECO:0000256" key="1">
    <source>
        <dbReference type="ARBA" id="ARBA00022723"/>
    </source>
</evidence>
<feature type="compositionally biased region" description="Polar residues" evidence="5">
    <location>
        <begin position="757"/>
        <end position="773"/>
    </location>
</feature>
<dbReference type="EMBL" id="LNIX01000001">
    <property type="protein sequence ID" value="OXA62493.1"/>
    <property type="molecule type" value="Genomic_DNA"/>
</dbReference>
<dbReference type="OrthoDB" id="265955at2759"/>
<evidence type="ECO:0000313" key="7">
    <source>
        <dbReference type="EMBL" id="OXA62493.1"/>
    </source>
</evidence>
<feature type="region of interest" description="Disordered" evidence="5">
    <location>
        <begin position="130"/>
        <end position="197"/>
    </location>
</feature>
<reference evidence="7 8" key="1">
    <citation type="submission" date="2015-12" db="EMBL/GenBank/DDBJ databases">
        <title>The genome of Folsomia candida.</title>
        <authorList>
            <person name="Faddeeva A."/>
            <person name="Derks M.F."/>
            <person name="Anvar Y."/>
            <person name="Smit S."/>
            <person name="Van Straalen N."/>
            <person name="Roelofs D."/>
        </authorList>
    </citation>
    <scope>NUCLEOTIDE SEQUENCE [LARGE SCALE GENOMIC DNA]</scope>
    <source>
        <strain evidence="7 8">VU population</strain>
        <tissue evidence="7">Whole body</tissue>
    </source>
</reference>
<feature type="compositionally biased region" description="Polar residues" evidence="5">
    <location>
        <begin position="1273"/>
        <end position="1287"/>
    </location>
</feature>
<keyword evidence="8" id="KW-1185">Reference proteome</keyword>
<dbReference type="Gene3D" id="3.30.160.60">
    <property type="entry name" value="Classic Zinc Finger"/>
    <property type="match status" value="1"/>
</dbReference>
<feature type="region of interest" description="Disordered" evidence="5">
    <location>
        <begin position="317"/>
        <end position="351"/>
    </location>
</feature>
<dbReference type="Pfam" id="PF13913">
    <property type="entry name" value="zf-C2HC_2"/>
    <property type="match status" value="1"/>
</dbReference>
<dbReference type="InterPro" id="IPR049899">
    <property type="entry name" value="Znf_C2HC_C3H"/>
</dbReference>
<evidence type="ECO:0000256" key="4">
    <source>
        <dbReference type="PROSITE-ProRule" id="PRU01371"/>
    </source>
</evidence>
<evidence type="ECO:0000256" key="2">
    <source>
        <dbReference type="ARBA" id="ARBA00022771"/>
    </source>
</evidence>
<feature type="compositionally biased region" description="Acidic residues" evidence="5">
    <location>
        <begin position="489"/>
        <end position="498"/>
    </location>
</feature>
<feature type="compositionally biased region" description="Polar residues" evidence="5">
    <location>
        <begin position="138"/>
        <end position="154"/>
    </location>
</feature>
<evidence type="ECO:0000256" key="3">
    <source>
        <dbReference type="ARBA" id="ARBA00022833"/>
    </source>
</evidence>
<keyword evidence="3" id="KW-0862">Zinc</keyword>
<gene>
    <name evidence="7" type="ORF">Fcan01_02789</name>
</gene>
<feature type="domain" description="C2HC/C3H-type" evidence="6">
    <location>
        <begin position="6"/>
        <end position="35"/>
    </location>
</feature>
<feature type="compositionally biased region" description="Low complexity" evidence="5">
    <location>
        <begin position="324"/>
        <end position="334"/>
    </location>
</feature>
<feature type="region of interest" description="Disordered" evidence="5">
    <location>
        <begin position="741"/>
        <end position="796"/>
    </location>
</feature>
<keyword evidence="1" id="KW-0479">Metal-binding</keyword>